<dbReference type="GO" id="GO:0005524">
    <property type="term" value="F:ATP binding"/>
    <property type="evidence" value="ECO:0007669"/>
    <property type="project" value="UniProtKB-KW"/>
</dbReference>
<feature type="domain" description="AAA" evidence="1">
    <location>
        <begin position="18"/>
        <end position="148"/>
    </location>
</feature>
<evidence type="ECO:0000313" key="3">
    <source>
        <dbReference type="EMBL" id="TLV03776.1"/>
    </source>
</evidence>
<dbReference type="PANTHER" id="PTHR33295">
    <property type="entry name" value="ATPASE"/>
    <property type="match status" value="1"/>
</dbReference>
<dbReference type="OrthoDB" id="9801840at2"/>
<evidence type="ECO:0000259" key="2">
    <source>
        <dbReference type="Pfam" id="PF13635"/>
    </source>
</evidence>
<accession>A0A5R9L5D3</accession>
<evidence type="ECO:0000259" key="1">
    <source>
        <dbReference type="Pfam" id="PF13173"/>
    </source>
</evidence>
<dbReference type="AlphaFoldDB" id="A0A5R9L5D3"/>
<proteinExistence type="predicted"/>
<dbReference type="Gene3D" id="3.40.50.300">
    <property type="entry name" value="P-loop containing nucleotide triphosphate hydrolases"/>
    <property type="match status" value="1"/>
</dbReference>
<reference evidence="3 4" key="1">
    <citation type="submission" date="2019-05" db="EMBL/GenBank/DDBJ databases">
        <authorList>
            <person name="Qu J.-H."/>
        </authorList>
    </citation>
    <scope>NUCLEOTIDE SEQUENCE [LARGE SCALE GENOMIC DNA]</scope>
    <source>
        <strain evidence="3 4">T17</strain>
    </source>
</reference>
<name>A0A5R9L5D3_9BACT</name>
<dbReference type="InterPro" id="IPR027417">
    <property type="entry name" value="P-loop_NTPase"/>
</dbReference>
<keyword evidence="3" id="KW-0547">Nucleotide-binding</keyword>
<dbReference type="EMBL" id="VCEJ01000002">
    <property type="protein sequence ID" value="TLV03776.1"/>
    <property type="molecule type" value="Genomic_DNA"/>
</dbReference>
<gene>
    <name evidence="3" type="ORF">FEN17_09335</name>
</gene>
<dbReference type="PANTHER" id="PTHR33295:SF18">
    <property type="entry name" value="AAA+ ATPASE DOMAIN-CONTAINING PROTEIN"/>
    <property type="match status" value="1"/>
</dbReference>
<keyword evidence="3" id="KW-0067">ATP-binding</keyword>
<feature type="domain" description="DUF4143" evidence="2">
    <location>
        <begin position="214"/>
        <end position="349"/>
    </location>
</feature>
<sequence>MFLPRTIYPSLLDHLSRKQITVLTGMRRTGKTSLVKQLLAQSNIAQKHYFDLERIDIRMLFAEENYETIVYALTQQGTDFSKKVLIAIDEIQLVPNLPSVLKYIYDTYDIKFIVTGSSAYYMKNQFSESLAGRKKIFEIFPLHFGELLSFNGVKAASFDFENIGKYVPSEFERLKGYYDSYINYGGFPEVVLAESVSEKKDLISDILSSYMNFDLAVLSDIRNPVNLFKLIRLLSVRIGTKLDISKLTSLTSLSRGTVENYLDLLEKSYLIKTIPVLSNSPDREIVKSKKVYFLDNGIASLSGDLSSGSKFENAVFNQLMHKGEVAYYQLKTGREIDFIVDKKACFEVKETATAADLKNTESLAKNLDILRSYVIGRNPAQIFDGYIWGGNIR</sequence>
<dbReference type="InterPro" id="IPR025420">
    <property type="entry name" value="DUF4143"/>
</dbReference>
<evidence type="ECO:0000313" key="4">
    <source>
        <dbReference type="Proteomes" id="UP000306402"/>
    </source>
</evidence>
<keyword evidence="4" id="KW-1185">Reference proteome</keyword>
<dbReference type="Proteomes" id="UP000306402">
    <property type="component" value="Unassembled WGS sequence"/>
</dbReference>
<dbReference type="Pfam" id="PF13635">
    <property type="entry name" value="DUF4143"/>
    <property type="match status" value="1"/>
</dbReference>
<comment type="caution">
    <text evidence="3">The sequence shown here is derived from an EMBL/GenBank/DDBJ whole genome shotgun (WGS) entry which is preliminary data.</text>
</comment>
<organism evidence="3 4">
    <name type="scientific">Dyadobacter luticola</name>
    <dbReference type="NCBI Taxonomy" id="1979387"/>
    <lineage>
        <taxon>Bacteria</taxon>
        <taxon>Pseudomonadati</taxon>
        <taxon>Bacteroidota</taxon>
        <taxon>Cytophagia</taxon>
        <taxon>Cytophagales</taxon>
        <taxon>Spirosomataceae</taxon>
        <taxon>Dyadobacter</taxon>
    </lineage>
</organism>
<protein>
    <submittedName>
        <fullName evidence="3">ATP-binding protein</fullName>
    </submittedName>
</protein>
<dbReference type="RefSeq" id="WP_138364986.1">
    <property type="nucleotide sequence ID" value="NZ_VCEJ01000002.1"/>
</dbReference>
<dbReference type="InterPro" id="IPR041682">
    <property type="entry name" value="AAA_14"/>
</dbReference>
<dbReference type="Pfam" id="PF13173">
    <property type="entry name" value="AAA_14"/>
    <property type="match status" value="1"/>
</dbReference>
<dbReference type="SUPFAM" id="SSF52540">
    <property type="entry name" value="P-loop containing nucleoside triphosphate hydrolases"/>
    <property type="match status" value="1"/>
</dbReference>